<feature type="transmembrane region" description="Helical" evidence="6">
    <location>
        <begin position="178"/>
        <end position="197"/>
    </location>
</feature>
<feature type="transmembrane region" description="Helical" evidence="6">
    <location>
        <begin position="89"/>
        <end position="107"/>
    </location>
</feature>
<evidence type="ECO:0000259" key="7">
    <source>
        <dbReference type="PROSITE" id="PS50850"/>
    </source>
</evidence>
<dbReference type="Proteomes" id="UP000246145">
    <property type="component" value="Unassembled WGS sequence"/>
</dbReference>
<feature type="transmembrane region" description="Helical" evidence="6">
    <location>
        <begin position="146"/>
        <end position="166"/>
    </location>
</feature>
<dbReference type="PANTHER" id="PTHR43124:SF3">
    <property type="entry name" value="CHLORAMPHENICOL EFFLUX PUMP RV0191"/>
    <property type="match status" value="1"/>
</dbReference>
<evidence type="ECO:0000256" key="3">
    <source>
        <dbReference type="ARBA" id="ARBA00022692"/>
    </source>
</evidence>
<evidence type="ECO:0000313" key="9">
    <source>
        <dbReference type="Proteomes" id="UP000246145"/>
    </source>
</evidence>
<feature type="transmembrane region" description="Helical" evidence="6">
    <location>
        <begin position="224"/>
        <end position="247"/>
    </location>
</feature>
<dbReference type="InterPro" id="IPR036259">
    <property type="entry name" value="MFS_trans_sf"/>
</dbReference>
<dbReference type="GO" id="GO:0022857">
    <property type="term" value="F:transmembrane transporter activity"/>
    <property type="evidence" value="ECO:0007669"/>
    <property type="project" value="InterPro"/>
</dbReference>
<feature type="transmembrane region" description="Helical" evidence="6">
    <location>
        <begin position="113"/>
        <end position="134"/>
    </location>
</feature>
<organism evidence="8 9">
    <name type="scientific">Pusillimonas noertemannii</name>
    <dbReference type="NCBI Taxonomy" id="305977"/>
    <lineage>
        <taxon>Bacteria</taxon>
        <taxon>Pseudomonadati</taxon>
        <taxon>Pseudomonadota</taxon>
        <taxon>Betaproteobacteria</taxon>
        <taxon>Burkholderiales</taxon>
        <taxon>Alcaligenaceae</taxon>
        <taxon>Pusillimonas</taxon>
    </lineage>
</organism>
<keyword evidence="5 6" id="KW-0472">Membrane</keyword>
<evidence type="ECO:0000256" key="6">
    <source>
        <dbReference type="SAM" id="Phobius"/>
    </source>
</evidence>
<feature type="transmembrane region" description="Helical" evidence="6">
    <location>
        <begin position="318"/>
        <end position="340"/>
    </location>
</feature>
<keyword evidence="3 6" id="KW-0812">Transmembrane</keyword>
<evidence type="ECO:0000256" key="2">
    <source>
        <dbReference type="ARBA" id="ARBA00022475"/>
    </source>
</evidence>
<comment type="subcellular location">
    <subcellularLocation>
        <location evidence="1">Cell membrane</location>
        <topology evidence="1">Multi-pass membrane protein</topology>
    </subcellularLocation>
</comment>
<sequence>MSNSVELNAVARAGTGKHIAILMLCMAVLGEMCLAADFYGFAAVLTLVSQDLALSASQAGLVQGAFGISFGLGMLYWAPRGRGMTAKRLYLIGLTGSGILMLVQMNANSFLELVVLRLIIGFFDSAVFIGSVKIVMQWFTRERQGLVMGVILGAYSLAITLDFAFGLPYAMSTSWREFFFVLGVLTLAVGVLGQFLVRPGPFSAPHDTAKHGRKVFVEVFRSKWVWVGLLGIFGALFSVAACATWMIPSFIETQNLDPSLAPAIGTIMGLAQVAFLILGGYLSDKLTRISTLLIGVVLTLLAALLCVATTVWPMSFNMLVVVALISGVGVFSGGAIFSLVGEKYGTDLGPSAAGYAEMGGVFATFVAPALMGAILSMTHSFSLAFWSFVIVEAGVLVALLAMTRTERRMAAA</sequence>
<dbReference type="PROSITE" id="PS50850">
    <property type="entry name" value="MFS"/>
    <property type="match status" value="1"/>
</dbReference>
<feature type="domain" description="Major facilitator superfamily (MFS) profile" evidence="7">
    <location>
        <begin position="23"/>
        <end position="410"/>
    </location>
</feature>
<dbReference type="OrthoDB" id="9781976at2"/>
<protein>
    <submittedName>
        <fullName evidence="8">Sugar phosphate permease</fullName>
    </submittedName>
</protein>
<feature type="transmembrane region" description="Helical" evidence="6">
    <location>
        <begin position="289"/>
        <end position="312"/>
    </location>
</feature>
<gene>
    <name evidence="8" type="ORF">C7440_2980</name>
</gene>
<dbReference type="AlphaFoldDB" id="A0A2U1CKB4"/>
<dbReference type="EMBL" id="QEKO01000004">
    <property type="protein sequence ID" value="PVY61428.1"/>
    <property type="molecule type" value="Genomic_DNA"/>
</dbReference>
<proteinExistence type="predicted"/>
<accession>A0A2U1CKB4</accession>
<dbReference type="GO" id="GO:0005886">
    <property type="term" value="C:plasma membrane"/>
    <property type="evidence" value="ECO:0007669"/>
    <property type="project" value="UniProtKB-SubCell"/>
</dbReference>
<keyword evidence="9" id="KW-1185">Reference proteome</keyword>
<dbReference type="SUPFAM" id="SSF103473">
    <property type="entry name" value="MFS general substrate transporter"/>
    <property type="match status" value="1"/>
</dbReference>
<feature type="transmembrane region" description="Helical" evidence="6">
    <location>
        <begin position="60"/>
        <end position="77"/>
    </location>
</feature>
<feature type="transmembrane region" description="Helical" evidence="6">
    <location>
        <begin position="21"/>
        <end position="48"/>
    </location>
</feature>
<dbReference type="InterPro" id="IPR050189">
    <property type="entry name" value="MFS_Efflux_Transporters"/>
</dbReference>
<dbReference type="Pfam" id="PF07690">
    <property type="entry name" value="MFS_1"/>
    <property type="match status" value="1"/>
</dbReference>
<feature type="transmembrane region" description="Helical" evidence="6">
    <location>
        <begin position="352"/>
        <end position="377"/>
    </location>
</feature>
<evidence type="ECO:0000256" key="1">
    <source>
        <dbReference type="ARBA" id="ARBA00004651"/>
    </source>
</evidence>
<evidence type="ECO:0000256" key="4">
    <source>
        <dbReference type="ARBA" id="ARBA00022989"/>
    </source>
</evidence>
<comment type="caution">
    <text evidence="8">The sequence shown here is derived from an EMBL/GenBank/DDBJ whole genome shotgun (WGS) entry which is preliminary data.</text>
</comment>
<dbReference type="PANTHER" id="PTHR43124">
    <property type="entry name" value="PURINE EFFLUX PUMP PBUE"/>
    <property type="match status" value="1"/>
</dbReference>
<name>A0A2U1CKB4_9BURK</name>
<evidence type="ECO:0000256" key="5">
    <source>
        <dbReference type="ARBA" id="ARBA00023136"/>
    </source>
</evidence>
<feature type="transmembrane region" description="Helical" evidence="6">
    <location>
        <begin position="383"/>
        <end position="402"/>
    </location>
</feature>
<keyword evidence="2" id="KW-1003">Cell membrane</keyword>
<dbReference type="InterPro" id="IPR020846">
    <property type="entry name" value="MFS_dom"/>
</dbReference>
<dbReference type="InterPro" id="IPR011701">
    <property type="entry name" value="MFS"/>
</dbReference>
<keyword evidence="4 6" id="KW-1133">Transmembrane helix</keyword>
<dbReference type="Gene3D" id="1.20.1250.20">
    <property type="entry name" value="MFS general substrate transporter like domains"/>
    <property type="match status" value="2"/>
</dbReference>
<feature type="transmembrane region" description="Helical" evidence="6">
    <location>
        <begin position="259"/>
        <end position="282"/>
    </location>
</feature>
<reference evidence="8 9" key="1">
    <citation type="submission" date="2018-04" db="EMBL/GenBank/DDBJ databases">
        <title>Genomic Encyclopedia of Type Strains, Phase IV (KMG-IV): sequencing the most valuable type-strain genomes for metagenomic binning, comparative biology and taxonomic classification.</title>
        <authorList>
            <person name="Goeker M."/>
        </authorList>
    </citation>
    <scope>NUCLEOTIDE SEQUENCE [LARGE SCALE GENOMIC DNA]</scope>
    <source>
        <strain evidence="8 9">DSM 10065</strain>
    </source>
</reference>
<dbReference type="RefSeq" id="WP_116519134.1">
    <property type="nucleotide sequence ID" value="NZ_JACCEX010000004.1"/>
</dbReference>
<evidence type="ECO:0000313" key="8">
    <source>
        <dbReference type="EMBL" id="PVY61428.1"/>
    </source>
</evidence>
<dbReference type="STRING" id="1231391.GCA_000308195_01730"/>